<feature type="domain" description="ABC transmembrane type-1" evidence="9">
    <location>
        <begin position="57"/>
        <end position="260"/>
    </location>
</feature>
<dbReference type="PANTHER" id="PTHR43357:SF4">
    <property type="entry name" value="INNER MEMBRANE ABC TRANSPORTER PERMEASE PROTEIN YDCV"/>
    <property type="match status" value="1"/>
</dbReference>
<keyword evidence="7 8" id="KW-0472">Membrane</keyword>
<gene>
    <name evidence="10" type="ORF">D9R14_02185</name>
</gene>
<sequence>MRSADRLAVLFLAPLFAFAAAFFVLPLAELVLVAGSGPNGAFEYLAILANPRHVQTLVATLALSAGVSVATLALGTVVALFLARTRFAGRALLVSALTLPLAFPGVVVGFMIILLAGRQGLLGAFTQSLGMDRLVFAYSMAGLFAGYLYFSLPRVLVTLMAAAEKLDPALEEAARSLGASRLAVLRDVTLPGLSPALIASGAIAFATAMGAFGTAFTLATRIDVLAMTIYTEFTLNANFATASALSLALGLITWGVLALTRNMAGTGVAAAG</sequence>
<keyword evidence="5 8" id="KW-0812">Transmembrane</keyword>
<comment type="similarity">
    <text evidence="8">Belongs to the binding-protein-dependent transport system permease family.</text>
</comment>
<evidence type="ECO:0000256" key="8">
    <source>
        <dbReference type="RuleBase" id="RU363032"/>
    </source>
</evidence>
<evidence type="ECO:0000256" key="4">
    <source>
        <dbReference type="ARBA" id="ARBA00022519"/>
    </source>
</evidence>
<evidence type="ECO:0000256" key="6">
    <source>
        <dbReference type="ARBA" id="ARBA00022989"/>
    </source>
</evidence>
<reference evidence="10 11" key="1">
    <citation type="submission" date="2018-10" db="EMBL/GenBank/DDBJ databases">
        <title>Xanthobacter tagetidis genome sequencing and assembly.</title>
        <authorList>
            <person name="Maclea K.S."/>
            <person name="Goen A.E."/>
            <person name="Fatima S.A."/>
        </authorList>
    </citation>
    <scope>NUCLEOTIDE SEQUENCE [LARGE SCALE GENOMIC DNA]</scope>
    <source>
        <strain evidence="10 11">ATCC 700314</strain>
    </source>
</reference>
<dbReference type="CDD" id="cd06261">
    <property type="entry name" value="TM_PBP2"/>
    <property type="match status" value="1"/>
</dbReference>
<dbReference type="Pfam" id="PF00528">
    <property type="entry name" value="BPD_transp_1"/>
    <property type="match status" value="1"/>
</dbReference>
<evidence type="ECO:0000256" key="1">
    <source>
        <dbReference type="ARBA" id="ARBA00004429"/>
    </source>
</evidence>
<dbReference type="AlphaFoldDB" id="A0A3L7AMT4"/>
<proteinExistence type="inferred from homology"/>
<keyword evidence="3" id="KW-1003">Cell membrane</keyword>
<evidence type="ECO:0000256" key="5">
    <source>
        <dbReference type="ARBA" id="ARBA00022692"/>
    </source>
</evidence>
<dbReference type="Gene3D" id="1.10.3720.10">
    <property type="entry name" value="MetI-like"/>
    <property type="match status" value="1"/>
</dbReference>
<organism evidence="10 11">
    <name type="scientific">Xanthobacter tagetidis</name>
    <dbReference type="NCBI Taxonomy" id="60216"/>
    <lineage>
        <taxon>Bacteria</taxon>
        <taxon>Pseudomonadati</taxon>
        <taxon>Pseudomonadota</taxon>
        <taxon>Alphaproteobacteria</taxon>
        <taxon>Hyphomicrobiales</taxon>
        <taxon>Xanthobacteraceae</taxon>
        <taxon>Xanthobacter</taxon>
    </lineage>
</organism>
<protein>
    <submittedName>
        <fullName evidence="10">ABC transporter permease subunit</fullName>
    </submittedName>
</protein>
<comment type="subcellular location">
    <subcellularLocation>
        <location evidence="1">Cell inner membrane</location>
        <topology evidence="1">Multi-pass membrane protein</topology>
    </subcellularLocation>
    <subcellularLocation>
        <location evidence="8">Cell membrane</location>
        <topology evidence="8">Multi-pass membrane protein</topology>
    </subcellularLocation>
</comment>
<dbReference type="PANTHER" id="PTHR43357">
    <property type="entry name" value="INNER MEMBRANE ABC TRANSPORTER PERMEASE PROTEIN YDCV"/>
    <property type="match status" value="1"/>
</dbReference>
<evidence type="ECO:0000259" key="9">
    <source>
        <dbReference type="PROSITE" id="PS50928"/>
    </source>
</evidence>
<dbReference type="EMBL" id="RCTF01000001">
    <property type="protein sequence ID" value="RLP81823.1"/>
    <property type="molecule type" value="Genomic_DNA"/>
</dbReference>
<evidence type="ECO:0000313" key="10">
    <source>
        <dbReference type="EMBL" id="RLP81823.1"/>
    </source>
</evidence>
<dbReference type="GO" id="GO:0005886">
    <property type="term" value="C:plasma membrane"/>
    <property type="evidence" value="ECO:0007669"/>
    <property type="project" value="UniProtKB-SubCell"/>
</dbReference>
<dbReference type="Proteomes" id="UP000269692">
    <property type="component" value="Unassembled WGS sequence"/>
</dbReference>
<dbReference type="OrthoDB" id="9807047at2"/>
<keyword evidence="2 8" id="KW-0813">Transport</keyword>
<keyword evidence="11" id="KW-1185">Reference proteome</keyword>
<evidence type="ECO:0000256" key="3">
    <source>
        <dbReference type="ARBA" id="ARBA00022475"/>
    </source>
</evidence>
<dbReference type="GO" id="GO:0055085">
    <property type="term" value="P:transmembrane transport"/>
    <property type="evidence" value="ECO:0007669"/>
    <property type="project" value="InterPro"/>
</dbReference>
<feature type="transmembrane region" description="Helical" evidence="8">
    <location>
        <begin position="239"/>
        <end position="259"/>
    </location>
</feature>
<evidence type="ECO:0000256" key="7">
    <source>
        <dbReference type="ARBA" id="ARBA00023136"/>
    </source>
</evidence>
<dbReference type="RefSeq" id="WP_121621637.1">
    <property type="nucleotide sequence ID" value="NZ_JACIIW010000004.1"/>
</dbReference>
<feature type="transmembrane region" description="Helical" evidence="8">
    <location>
        <begin position="196"/>
        <end position="219"/>
    </location>
</feature>
<dbReference type="InterPro" id="IPR035906">
    <property type="entry name" value="MetI-like_sf"/>
</dbReference>
<feature type="transmembrane region" description="Helical" evidence="8">
    <location>
        <begin position="135"/>
        <end position="152"/>
    </location>
</feature>
<dbReference type="SUPFAM" id="SSF161098">
    <property type="entry name" value="MetI-like"/>
    <property type="match status" value="1"/>
</dbReference>
<name>A0A3L7AMT4_9HYPH</name>
<accession>A0A3L7AMT4</accession>
<feature type="transmembrane region" description="Helical" evidence="8">
    <location>
        <begin position="91"/>
        <end position="115"/>
    </location>
</feature>
<evidence type="ECO:0000256" key="2">
    <source>
        <dbReference type="ARBA" id="ARBA00022448"/>
    </source>
</evidence>
<feature type="transmembrane region" description="Helical" evidence="8">
    <location>
        <begin position="57"/>
        <end position="82"/>
    </location>
</feature>
<keyword evidence="6 8" id="KW-1133">Transmembrane helix</keyword>
<evidence type="ECO:0000313" key="11">
    <source>
        <dbReference type="Proteomes" id="UP000269692"/>
    </source>
</evidence>
<dbReference type="InterPro" id="IPR000515">
    <property type="entry name" value="MetI-like"/>
</dbReference>
<dbReference type="PROSITE" id="PS50928">
    <property type="entry name" value="ABC_TM1"/>
    <property type="match status" value="1"/>
</dbReference>
<comment type="caution">
    <text evidence="10">The sequence shown here is derived from an EMBL/GenBank/DDBJ whole genome shotgun (WGS) entry which is preliminary data.</text>
</comment>
<keyword evidence="4" id="KW-0997">Cell inner membrane</keyword>